<feature type="transmembrane region" description="Helical" evidence="1">
    <location>
        <begin position="297"/>
        <end position="316"/>
    </location>
</feature>
<feature type="transmembrane region" description="Helical" evidence="1">
    <location>
        <begin position="173"/>
        <end position="192"/>
    </location>
</feature>
<feature type="transmembrane region" description="Helical" evidence="1">
    <location>
        <begin position="57"/>
        <end position="75"/>
    </location>
</feature>
<keyword evidence="3" id="KW-1185">Reference proteome</keyword>
<dbReference type="Pfam" id="PF05940">
    <property type="entry name" value="NnrS"/>
    <property type="match status" value="1"/>
</dbReference>
<keyword evidence="1" id="KW-0812">Transmembrane</keyword>
<dbReference type="Proteomes" id="UP001652503">
    <property type="component" value="Unassembled WGS sequence"/>
</dbReference>
<accession>A0ABT2Z3V4</accession>
<evidence type="ECO:0000313" key="2">
    <source>
        <dbReference type="EMBL" id="MCV2865824.1"/>
    </source>
</evidence>
<keyword evidence="1" id="KW-0472">Membrane</keyword>
<feature type="transmembrane region" description="Helical" evidence="1">
    <location>
        <begin position="363"/>
        <end position="386"/>
    </location>
</feature>
<feature type="transmembrane region" description="Helical" evidence="1">
    <location>
        <begin position="141"/>
        <end position="161"/>
    </location>
</feature>
<name>A0ABT2Z3V4_9RHOB</name>
<dbReference type="InterPro" id="IPR010266">
    <property type="entry name" value="NnrS"/>
</dbReference>
<gene>
    <name evidence="2" type="ORF">OE647_13915</name>
</gene>
<feature type="transmembrane region" description="Helical" evidence="1">
    <location>
        <begin position="112"/>
        <end position="134"/>
    </location>
</feature>
<feature type="transmembrane region" description="Helical" evidence="1">
    <location>
        <begin position="87"/>
        <end position="106"/>
    </location>
</feature>
<feature type="transmembrane region" description="Helical" evidence="1">
    <location>
        <begin position="269"/>
        <end position="291"/>
    </location>
</feature>
<feature type="transmembrane region" description="Helical" evidence="1">
    <location>
        <begin position="238"/>
        <end position="257"/>
    </location>
</feature>
<dbReference type="EMBL" id="JAOWLA010000013">
    <property type="protein sequence ID" value="MCV2865824.1"/>
    <property type="molecule type" value="Genomic_DNA"/>
</dbReference>
<dbReference type="RefSeq" id="WP_263722356.1">
    <property type="nucleotide sequence ID" value="NZ_JAOWLA010000013.1"/>
</dbReference>
<feature type="transmembrane region" description="Helical" evidence="1">
    <location>
        <begin position="328"/>
        <end position="351"/>
    </location>
</feature>
<protein>
    <submittedName>
        <fullName evidence="2">NnrS family protein</fullName>
    </submittedName>
</protein>
<keyword evidence="1" id="KW-1133">Transmembrane helix</keyword>
<comment type="caution">
    <text evidence="2">The sequence shown here is derived from an EMBL/GenBank/DDBJ whole genome shotgun (WGS) entry which is preliminary data.</text>
</comment>
<feature type="transmembrane region" description="Helical" evidence="1">
    <location>
        <begin position="213"/>
        <end position="232"/>
    </location>
</feature>
<evidence type="ECO:0000256" key="1">
    <source>
        <dbReference type="SAM" id="Phobius"/>
    </source>
</evidence>
<organism evidence="2 3">
    <name type="scientific">Albidovulum sediminicola</name>
    <dbReference type="NCBI Taxonomy" id="2984331"/>
    <lineage>
        <taxon>Bacteria</taxon>
        <taxon>Pseudomonadati</taxon>
        <taxon>Pseudomonadota</taxon>
        <taxon>Alphaproteobacteria</taxon>
        <taxon>Rhodobacterales</taxon>
        <taxon>Paracoccaceae</taxon>
        <taxon>Albidovulum</taxon>
    </lineage>
</organism>
<sequence length="396" mass="41207">MIKRLFSEGFRIFFLAACLFALAAMGQWEAYLGVEAAGGWGALPAAQAPHIWHAHEMIFGYGAATLGGFFLTAVPNWTGAKGAAQRFIALAFLVWLAGRLAMWGGASLPPVLVAAADLAFLPVLAAKIAAQLLARPKPQQLIFLLALGFLWTANLFCHLEWLGLLSDGVEQGLRAGLLTLIAMIVILGGRVTPGFTRNAMAASGREDRLPQNPKALAILSIAPALALPPVVLVGLPELIIGALAILAGAAALARLTLWRSAWTVRRPILWTLHLSYGLTGAGLLAFGLASLNIGSEIAALHLLGIGAVGGMTLSVLSRATLGHTGRPLVAPTAVTVAYVLMPLAALLRYLGGALPALHTPATLVAGGLWIAAFALVLAALIPAWLLPRAPVGRPAP</sequence>
<reference evidence="2 3" key="1">
    <citation type="submission" date="2022-10" db="EMBL/GenBank/DDBJ databases">
        <title>Defluviimonas sp. nov., isolated from ocean surface water.</title>
        <authorList>
            <person name="He W."/>
            <person name="Wang L."/>
            <person name="Zhang D.-F."/>
        </authorList>
    </citation>
    <scope>NUCLEOTIDE SEQUENCE [LARGE SCALE GENOMIC DNA]</scope>
    <source>
        <strain evidence="2 3">WL0075</strain>
    </source>
</reference>
<proteinExistence type="predicted"/>
<evidence type="ECO:0000313" key="3">
    <source>
        <dbReference type="Proteomes" id="UP001652503"/>
    </source>
</evidence>